<dbReference type="Proteomes" id="UP001556118">
    <property type="component" value="Unassembled WGS sequence"/>
</dbReference>
<name>A0ABV3RBD9_9SPHN</name>
<dbReference type="RefSeq" id="WP_367770765.1">
    <property type="nucleotide sequence ID" value="NZ_JBFNXR010000021.1"/>
</dbReference>
<protein>
    <recommendedName>
        <fullName evidence="3">Asparagine synthase (Glutamine-hydrolysing)</fullName>
    </recommendedName>
</protein>
<reference evidence="1 2" key="1">
    <citation type="submission" date="2024-06" db="EMBL/GenBank/DDBJ databases">
        <title>Novosphingobium rhizovicinus M1R2S20.</title>
        <authorList>
            <person name="Sun J.-Q."/>
        </authorList>
    </citation>
    <scope>NUCLEOTIDE SEQUENCE [LARGE SCALE GENOMIC DNA]</scope>
    <source>
        <strain evidence="1 2">M1R2S20</strain>
    </source>
</reference>
<evidence type="ECO:0008006" key="3">
    <source>
        <dbReference type="Google" id="ProtNLM"/>
    </source>
</evidence>
<dbReference type="InterPro" id="IPR014729">
    <property type="entry name" value="Rossmann-like_a/b/a_fold"/>
</dbReference>
<accession>A0ABV3RBD9</accession>
<dbReference type="EMBL" id="JBFNXR010000021">
    <property type="protein sequence ID" value="MEW9854604.1"/>
    <property type="molecule type" value="Genomic_DNA"/>
</dbReference>
<comment type="caution">
    <text evidence="1">The sequence shown here is derived from an EMBL/GenBank/DDBJ whole genome shotgun (WGS) entry which is preliminary data.</text>
</comment>
<gene>
    <name evidence="1" type="ORF">ABUH87_05355</name>
</gene>
<dbReference type="Gene3D" id="3.40.50.620">
    <property type="entry name" value="HUPs"/>
    <property type="match status" value="1"/>
</dbReference>
<evidence type="ECO:0000313" key="2">
    <source>
        <dbReference type="Proteomes" id="UP001556118"/>
    </source>
</evidence>
<evidence type="ECO:0000313" key="1">
    <source>
        <dbReference type="EMBL" id="MEW9854604.1"/>
    </source>
</evidence>
<keyword evidence="2" id="KW-1185">Reference proteome</keyword>
<proteinExistence type="predicted"/>
<organism evidence="1 2">
    <name type="scientific">Novosphingobium rhizovicinum</name>
    <dbReference type="NCBI Taxonomy" id="3228928"/>
    <lineage>
        <taxon>Bacteria</taxon>
        <taxon>Pseudomonadati</taxon>
        <taxon>Pseudomonadota</taxon>
        <taxon>Alphaproteobacteria</taxon>
        <taxon>Sphingomonadales</taxon>
        <taxon>Sphingomonadaceae</taxon>
        <taxon>Novosphingobium</taxon>
    </lineage>
</organism>
<dbReference type="SUPFAM" id="SSF52402">
    <property type="entry name" value="Adenine nucleotide alpha hydrolases-like"/>
    <property type="match status" value="1"/>
</dbReference>
<sequence length="583" mass="65384">MAGLFLTREERPGCAEPMLRTARDQFARHGFRQLQERRLEGWVLLRAPYIVGGPELHVEVGDDFATAAGTLVYDGLIGPPALRKLLEEAQPPNFDWSRLSGQFTLVLHRGGRTSIATDFFGAFQLYHDTQMRVFSTSLLTAARVLPRVTFDAQGVYEYAFQASVLGDDTVLNEVKRLGPNQILELAPSGAVRRHPLSKSLPAAPTTAPLAERLASHKELLTQVVAEQASHFGDLVQCPLSGGLDSRLVLAVLRSLGCNPNVYVYGWPSSPDVAIARQIGAAEGFDVEWIDKDTYREITPDEFPEQVARNFEEHDGPPNFGGMFDNGGNSYARDSRHAKGALAVSGGGGEIYRDFFFLPDRRLTAAEVTDSFFARFDRRDTTSAFDAGAYLRRMRDKMLEVLERPGETGSLPRPLIEQIYPRVRCRSLFGRELSVEARYSPYLLPFLDQRLVAAAMTLPLELKRAGVFEAQLLNAIDPVLAARPSAYGHHFAEPPSRRHRFDEWATRIRPIWLRKHSYAIQRRLRPMGDEHGGLNSPEFMGRVVNLEFPVMRRYFQVEKVTDSALHRRIACLEYFAAHLGNFAA</sequence>